<dbReference type="Proteomes" id="UP000005426">
    <property type="component" value="Unassembled WGS sequence"/>
</dbReference>
<gene>
    <name evidence="1" type="ORF">TRIATDRAFT_149895</name>
</gene>
<proteinExistence type="predicted"/>
<reference evidence="1 2" key="1">
    <citation type="journal article" date="2011" name="Genome Biol.">
        <title>Comparative genome sequence analysis underscores mycoparasitism as the ancestral life style of Trichoderma.</title>
        <authorList>
            <person name="Kubicek C.P."/>
            <person name="Herrera-Estrella A."/>
            <person name="Seidl-Seiboth V."/>
            <person name="Martinez D.A."/>
            <person name="Druzhinina I.S."/>
            <person name="Thon M."/>
            <person name="Zeilinger S."/>
            <person name="Casas-Flores S."/>
            <person name="Horwitz B.A."/>
            <person name="Mukherjee P.K."/>
            <person name="Mukherjee M."/>
            <person name="Kredics L."/>
            <person name="Alcaraz L.D."/>
            <person name="Aerts A."/>
            <person name="Antal Z."/>
            <person name="Atanasova L."/>
            <person name="Cervantes-Badillo M.G."/>
            <person name="Challacombe J."/>
            <person name="Chertkov O."/>
            <person name="McCluskey K."/>
            <person name="Coulpier F."/>
            <person name="Deshpande N."/>
            <person name="von Doehren H."/>
            <person name="Ebbole D.J."/>
            <person name="Esquivel-Naranjo E.U."/>
            <person name="Fekete E."/>
            <person name="Flipphi M."/>
            <person name="Glaser F."/>
            <person name="Gomez-Rodriguez E.Y."/>
            <person name="Gruber S."/>
            <person name="Han C."/>
            <person name="Henrissat B."/>
            <person name="Hermosa R."/>
            <person name="Hernandez-Onate M."/>
            <person name="Karaffa L."/>
            <person name="Kosti I."/>
            <person name="Le Crom S."/>
            <person name="Lindquist E."/>
            <person name="Lucas S."/>
            <person name="Luebeck M."/>
            <person name="Luebeck P.S."/>
            <person name="Margeot A."/>
            <person name="Metz B."/>
            <person name="Misra M."/>
            <person name="Nevalainen H."/>
            <person name="Omann M."/>
            <person name="Packer N."/>
            <person name="Perrone G."/>
            <person name="Uresti-Rivera E.E."/>
            <person name="Salamov A."/>
            <person name="Schmoll M."/>
            <person name="Seiboth B."/>
            <person name="Shapiro H."/>
            <person name="Sukno S."/>
            <person name="Tamayo-Ramos J.A."/>
            <person name="Tisch D."/>
            <person name="Wiest A."/>
            <person name="Wilkinson H.H."/>
            <person name="Zhang M."/>
            <person name="Coutinho P.M."/>
            <person name="Kenerley C.M."/>
            <person name="Monte E."/>
            <person name="Baker S.E."/>
            <person name="Grigoriev I.V."/>
        </authorList>
    </citation>
    <scope>NUCLEOTIDE SEQUENCE [LARGE SCALE GENOMIC DNA]</scope>
    <source>
        <strain evidence="2">ATCC 20476 / IMI 206040</strain>
    </source>
</reference>
<organism evidence="1 2">
    <name type="scientific">Hypocrea atroviridis (strain ATCC 20476 / IMI 206040)</name>
    <name type="common">Trichoderma atroviride</name>
    <dbReference type="NCBI Taxonomy" id="452589"/>
    <lineage>
        <taxon>Eukaryota</taxon>
        <taxon>Fungi</taxon>
        <taxon>Dikarya</taxon>
        <taxon>Ascomycota</taxon>
        <taxon>Pezizomycotina</taxon>
        <taxon>Sordariomycetes</taxon>
        <taxon>Hypocreomycetidae</taxon>
        <taxon>Hypocreales</taxon>
        <taxon>Hypocreaceae</taxon>
        <taxon>Trichoderma</taxon>
    </lineage>
</organism>
<dbReference type="AlphaFoldDB" id="G9P1T0"/>
<name>G9P1T0_HYPAI</name>
<protein>
    <submittedName>
        <fullName evidence="1">Uncharacterized protein</fullName>
    </submittedName>
</protein>
<accession>G9P1T0</accession>
<evidence type="ECO:0000313" key="1">
    <source>
        <dbReference type="EMBL" id="EHK42579.1"/>
    </source>
</evidence>
<evidence type="ECO:0000313" key="2">
    <source>
        <dbReference type="Proteomes" id="UP000005426"/>
    </source>
</evidence>
<dbReference type="HOGENOM" id="CLU_3125247_0_0_1"/>
<keyword evidence="2" id="KW-1185">Reference proteome</keyword>
<comment type="caution">
    <text evidence="1">The sequence shown here is derived from an EMBL/GenBank/DDBJ whole genome shotgun (WGS) entry which is preliminary data.</text>
</comment>
<sequence length="50" mass="5778">MIKVREARQHCMSSILMTFFFQVDGATPLKICPPTQLRKLTMALLTLKRL</sequence>
<dbReference type="EMBL" id="ABDG02000026">
    <property type="protein sequence ID" value="EHK42579.1"/>
    <property type="molecule type" value="Genomic_DNA"/>
</dbReference>